<evidence type="ECO:0000313" key="4">
    <source>
        <dbReference type="EMBL" id="MFC0348389.1"/>
    </source>
</evidence>
<feature type="domain" description="Teneurin-like YD-shell" evidence="3">
    <location>
        <begin position="68"/>
        <end position="275"/>
    </location>
</feature>
<evidence type="ECO:0000256" key="1">
    <source>
        <dbReference type="ARBA" id="ARBA00022737"/>
    </source>
</evidence>
<dbReference type="InterPro" id="IPR056823">
    <property type="entry name" value="TEN-like_YD-shell"/>
</dbReference>
<feature type="region of interest" description="Disordered" evidence="2">
    <location>
        <begin position="341"/>
        <end position="378"/>
    </location>
</feature>
<evidence type="ECO:0000313" key="5">
    <source>
        <dbReference type="Proteomes" id="UP001589844"/>
    </source>
</evidence>
<evidence type="ECO:0000256" key="2">
    <source>
        <dbReference type="SAM" id="MobiDB-lite"/>
    </source>
</evidence>
<protein>
    <submittedName>
        <fullName evidence="4">RHS repeat domain-containing protein</fullName>
    </submittedName>
</protein>
<feature type="region of interest" description="Disordered" evidence="2">
    <location>
        <begin position="290"/>
        <end position="313"/>
    </location>
</feature>
<dbReference type="NCBIfam" id="TIGR03696">
    <property type="entry name" value="Rhs_assc_core"/>
    <property type="match status" value="1"/>
</dbReference>
<comment type="caution">
    <text evidence="4">The sequence shown here is derived from an EMBL/GenBank/DDBJ whole genome shotgun (WGS) entry which is preliminary data.</text>
</comment>
<accession>A0ABV6IBX1</accession>
<keyword evidence="1" id="KW-0677">Repeat</keyword>
<evidence type="ECO:0000259" key="3">
    <source>
        <dbReference type="Pfam" id="PF25023"/>
    </source>
</evidence>
<reference evidence="4 5" key="1">
    <citation type="submission" date="2024-09" db="EMBL/GenBank/DDBJ databases">
        <authorList>
            <person name="Sun Q."/>
            <person name="Mori K."/>
        </authorList>
    </citation>
    <scope>NUCLEOTIDE SEQUENCE [LARGE SCALE GENOMIC DNA]</scope>
    <source>
        <strain evidence="4 5">CCM 8677</strain>
    </source>
</reference>
<organism evidence="4 5">
    <name type="scientific">Undibacterium danionis</name>
    <dbReference type="NCBI Taxonomy" id="1812100"/>
    <lineage>
        <taxon>Bacteria</taxon>
        <taxon>Pseudomonadati</taxon>
        <taxon>Pseudomonadota</taxon>
        <taxon>Betaproteobacteria</taxon>
        <taxon>Burkholderiales</taxon>
        <taxon>Oxalobacteraceae</taxon>
        <taxon>Undibacterium</taxon>
    </lineage>
</organism>
<dbReference type="Gene3D" id="2.180.10.10">
    <property type="entry name" value="RHS repeat-associated core"/>
    <property type="match status" value="1"/>
</dbReference>
<gene>
    <name evidence="4" type="ORF">ACFFJH_01090</name>
</gene>
<dbReference type="RefSeq" id="WP_390209444.1">
    <property type="nucleotide sequence ID" value="NZ_JBHLXJ010000002.1"/>
</dbReference>
<sequence>MLTAIGLGWTLDVSYATQVFNYDSIGNIESKTGVGNGNYAYPPSGATSFGTYGASNNRPHAVQSIPGIGSFTYDDNGNLKNGAGRSVEWTSFDMPEKITKGNESSSFAYGADHQRTKQMKSDGGANTSTIYYAGAMEVETKSGTVQSIKTYWPGGIGFEIDKPTQATELNWIHTDRLGSVIAISNASGTLVERLAYDSWGKRRSLSGNETPDSIDGVKDNKGFTGHEMLDKLDLVHMNGRIYDPLIARFMSADPIIQDPEHSRSYNRYTYVWNNPTNLTDPTGFVAMEENASAPENPEPKPEEKPKEPPPQSVVFKKLAGPCSQNSKCIGTLYSDGVFAPSEQGKNQSADNSGGKGSAIGGGQTITPETTQKTDVKREKSSLQDVKDWLNDKWEKFLDYRQEGADLRSAALAGDKAAQDQMTLNIAMGFAGTTSIKISGGHSFSKHVLGVGARIDDPLFRGLAIRTVAQLEKHIAEVMANPTATRTLMRDRVAYFHEPSGTVVIHNPRASDLGTAFQPTNAKAYFEGLK</sequence>
<dbReference type="EMBL" id="JBHLXJ010000002">
    <property type="protein sequence ID" value="MFC0348389.1"/>
    <property type="molecule type" value="Genomic_DNA"/>
</dbReference>
<feature type="compositionally biased region" description="Basic and acidic residues" evidence="2">
    <location>
        <begin position="297"/>
        <end position="307"/>
    </location>
</feature>
<dbReference type="InterPro" id="IPR050708">
    <property type="entry name" value="T6SS_VgrG/RHS"/>
</dbReference>
<name>A0ABV6IBX1_9BURK</name>
<dbReference type="Pfam" id="PF25023">
    <property type="entry name" value="TEN_YD-shell"/>
    <property type="match status" value="1"/>
</dbReference>
<keyword evidence="5" id="KW-1185">Reference proteome</keyword>
<dbReference type="InterPro" id="IPR022385">
    <property type="entry name" value="Rhs_assc_core"/>
</dbReference>
<feature type="compositionally biased region" description="Gly residues" evidence="2">
    <location>
        <begin position="353"/>
        <end position="363"/>
    </location>
</feature>
<dbReference type="PANTHER" id="PTHR32305:SF15">
    <property type="entry name" value="PROTEIN RHSA-RELATED"/>
    <property type="match status" value="1"/>
</dbReference>
<dbReference type="Proteomes" id="UP001589844">
    <property type="component" value="Unassembled WGS sequence"/>
</dbReference>
<dbReference type="PANTHER" id="PTHR32305">
    <property type="match status" value="1"/>
</dbReference>
<proteinExistence type="predicted"/>